<dbReference type="Pfam" id="PF23362">
    <property type="entry name" value="DHX37_C"/>
    <property type="match status" value="1"/>
</dbReference>
<feature type="region of interest" description="Disordered" evidence="5">
    <location>
        <begin position="1016"/>
        <end position="1058"/>
    </location>
</feature>
<keyword evidence="9" id="KW-1185">Reference proteome</keyword>
<feature type="compositionally biased region" description="Low complexity" evidence="5">
    <location>
        <begin position="329"/>
        <end position="342"/>
    </location>
</feature>
<feature type="compositionally biased region" description="Polar residues" evidence="5">
    <location>
        <begin position="923"/>
        <end position="944"/>
    </location>
</feature>
<name>U6L228_EIMTE</name>
<dbReference type="GO" id="GO:0003723">
    <property type="term" value="F:RNA binding"/>
    <property type="evidence" value="ECO:0007669"/>
    <property type="project" value="TreeGrafter"/>
</dbReference>
<feature type="compositionally biased region" description="Low complexity" evidence="5">
    <location>
        <begin position="293"/>
        <end position="308"/>
    </location>
</feature>
<organism evidence="8 9">
    <name type="scientific">Eimeria tenella</name>
    <name type="common">Coccidian parasite</name>
    <dbReference type="NCBI Taxonomy" id="5802"/>
    <lineage>
        <taxon>Eukaryota</taxon>
        <taxon>Sar</taxon>
        <taxon>Alveolata</taxon>
        <taxon>Apicomplexa</taxon>
        <taxon>Conoidasida</taxon>
        <taxon>Coccidia</taxon>
        <taxon>Eucoccidiorida</taxon>
        <taxon>Eimeriorina</taxon>
        <taxon>Eimeriidae</taxon>
        <taxon>Eimeria</taxon>
    </lineage>
</organism>
<dbReference type="Pfam" id="PF00271">
    <property type="entry name" value="Helicase_C"/>
    <property type="match status" value="1"/>
</dbReference>
<feature type="domain" description="Helicase ATP-binding" evidence="6">
    <location>
        <begin position="537"/>
        <end position="718"/>
    </location>
</feature>
<keyword evidence="4" id="KW-0067">ATP-binding</keyword>
<evidence type="ECO:0000313" key="8">
    <source>
        <dbReference type="EMBL" id="CDJ42654.1"/>
    </source>
</evidence>
<feature type="region of interest" description="Disordered" evidence="5">
    <location>
        <begin position="819"/>
        <end position="1004"/>
    </location>
</feature>
<feature type="compositionally biased region" description="Low complexity" evidence="5">
    <location>
        <begin position="226"/>
        <end position="238"/>
    </location>
</feature>
<feature type="compositionally biased region" description="Low complexity" evidence="5">
    <location>
        <begin position="440"/>
        <end position="452"/>
    </location>
</feature>
<evidence type="ECO:0000313" key="9">
    <source>
        <dbReference type="Proteomes" id="UP000030747"/>
    </source>
</evidence>
<gene>
    <name evidence="8" type="ORF">ETH_00033245</name>
</gene>
<feature type="compositionally biased region" description="Basic and acidic residues" evidence="5">
    <location>
        <begin position="831"/>
        <end position="850"/>
    </location>
</feature>
<dbReference type="SUPFAM" id="SSF52540">
    <property type="entry name" value="P-loop containing nucleoside triphosphate hydrolases"/>
    <property type="match status" value="1"/>
</dbReference>
<dbReference type="PROSITE" id="PS51194">
    <property type="entry name" value="HELICASE_CTER"/>
    <property type="match status" value="1"/>
</dbReference>
<feature type="region of interest" description="Disordered" evidence="5">
    <location>
        <begin position="1"/>
        <end position="65"/>
    </location>
</feature>
<dbReference type="Gene3D" id="1.20.120.1080">
    <property type="match status" value="1"/>
</dbReference>
<dbReference type="EMBL" id="HG675730">
    <property type="protein sequence ID" value="CDJ42654.1"/>
    <property type="molecule type" value="Genomic_DNA"/>
</dbReference>
<protein>
    <submittedName>
        <fullName evidence="8">ATP-dependent helicase, putative</fullName>
    </submittedName>
</protein>
<dbReference type="InterPro" id="IPR056371">
    <property type="entry name" value="DHX37-like_C"/>
</dbReference>
<dbReference type="InterPro" id="IPR027417">
    <property type="entry name" value="P-loop_NTPase"/>
</dbReference>
<keyword evidence="3 8" id="KW-0347">Helicase</keyword>
<dbReference type="GO" id="GO:0005730">
    <property type="term" value="C:nucleolus"/>
    <property type="evidence" value="ECO:0007669"/>
    <property type="project" value="TreeGrafter"/>
</dbReference>
<feature type="compositionally biased region" description="Polar residues" evidence="5">
    <location>
        <begin position="902"/>
        <end position="912"/>
    </location>
</feature>
<reference evidence="8" key="1">
    <citation type="submission" date="2013-10" db="EMBL/GenBank/DDBJ databases">
        <title>Genomic analysis of the causative agents of coccidiosis in chickens.</title>
        <authorList>
            <person name="Reid A.J."/>
            <person name="Blake D."/>
            <person name="Billington K."/>
            <person name="Browne H."/>
            <person name="Dunn M."/>
            <person name="Hung S."/>
            <person name="Kawahara F."/>
            <person name="Miranda-Saavedra D."/>
            <person name="Mourier T."/>
            <person name="Nagra H."/>
            <person name="Otto T.D."/>
            <person name="Rawlings N."/>
            <person name="Sanchez A."/>
            <person name="Sanders M."/>
            <person name="Subramaniam C."/>
            <person name="Tay Y."/>
            <person name="Dear P."/>
            <person name="Doerig C."/>
            <person name="Gruber A."/>
            <person name="Parkinson J."/>
            <person name="Shirley M."/>
            <person name="Wan K.L."/>
            <person name="Berriman M."/>
            <person name="Tomley F."/>
            <person name="Pain A."/>
        </authorList>
    </citation>
    <scope>NUCLEOTIDE SEQUENCE [LARGE SCALE GENOMIC DNA]</scope>
    <source>
        <strain evidence="8">Houghton</strain>
    </source>
</reference>
<dbReference type="GO" id="GO:0016787">
    <property type="term" value="F:hydrolase activity"/>
    <property type="evidence" value="ECO:0007669"/>
    <property type="project" value="UniProtKB-KW"/>
</dbReference>
<dbReference type="PROSITE" id="PS51192">
    <property type="entry name" value="HELICASE_ATP_BIND_1"/>
    <property type="match status" value="1"/>
</dbReference>
<dbReference type="SMART" id="SM00490">
    <property type="entry name" value="HELICc"/>
    <property type="match status" value="1"/>
</dbReference>
<dbReference type="GO" id="GO:0004386">
    <property type="term" value="F:helicase activity"/>
    <property type="evidence" value="ECO:0007669"/>
    <property type="project" value="UniProtKB-KW"/>
</dbReference>
<sequence>MEVKSKAPAQLLDVSLLRDDGPQDAGEGSNQMLLMPRKRKEKKSGSLGNQNEEAQKDTKKGSNRKQRKLKQLLVRLLHFEGQHGRVTRQPLWFAIAAARVLLRPAVDAAATVLLLLLQKKHKERDVRAALHEELQKYDMRTVLEQQEGGVAAGTDAAAKAAGAAGDIAAAEATAAAADSEKTQLAKTMLLLGRGSLLTGVKGRRLQKKARKALMLQQEVQRRQQQLQQQRQLTQQQQKQQKEAPKQSSDGTGETKIKQEDREKRQEKQQHKEVSSAHSEAKERGGESSQGPVEQQQQQEKKQQQQQQKTGIGAEQLVDGGLSNELENDTASTTASSSSSSSSGQSAERMAASLQTKRAAAAKAAAGAACRGNRNRLPRISYSPEAAAACLRRSPEFEQSRAALPAAEAEGRVLSFLLQQEHPLMQEAEECSSSSDEEARAAQTGSPAAAGGASRKRKRKKMLDLAGRRHADILCISGATGSGKSTQIPQFVFESGICYPQMHFSKKCEAALQLLEEQASAADSAVAPASAANAAAAVVAGSENEGVAEDAPVSAATAAAAAKPGSLSVEATKEGIVVKRQMSICITQPRRVAAVSLARRVAEEMGSPELVGYQVRHDRHNVGPHCRLKFATDGILLREIQDDFLLRKYCCIIVDEAHERSINVDLLLGLVSRVVVMRRERFERGKDTLPPLKVLVMSATLKATDFTENSHLFTPPPALLHLESRTFEVRVHFSKKTPDHYVDAAVKKALQIHTRLPAGSVLVFLTGRAEVLEAVRQLQEWQKRRYKRFQASAAFTAAAATEGDGEDDSGVVAPESDFLLSDQSEDEPLPLEEEKSPDYDSEVSVHSDDSFSSRSSQRRRPKLKLPNHLLQLSLASDAEESDGPHSEIKEAEEEVLRAVLSTPHLSSSANETQVAPCETMSPHGDSSSKSHGASNVLQATRTEGTVSKEGKGKRRKVSEPSKYPEEAINVSLAVPETPAKSPRPPQGAAEAGIETFDSPDTSKRRVRKTLSAGGWLGAGVQVRKKPADNEKSQDGSTSGALPGKEESVQEPPTSSQEETVIVPRLTAIPLYATLPGELQRLAFEPPSPDERRIIVATNVAETSLTLPNVRYVVDSGREKRRVFATGSECFSYFTVTLTSQAAAQQRAGRAGRVGAGVCYRLYSSAVYEHEMERYPPPQIHTVPLDHLLLFMAALGIPRPSAFPFPSPPAAAALESARRRLVALGALQPKGSEQKQKHHQKSMREPEVCCTALGRRMSELPIPPRFAKILLLACSRHKEHGPEFVAVACYLVAALSVGELLPSLPPQSRIGDIGEGDAAGNRMRPPRRPWEEQDSDIDAYVWLCGAYSHARSPVGFCKSYGLDPSRFAEVGALAAQLAQLMRVLLQRARQGQESLEAAEPQQEAPADDLQALKAPLRLAVPTAEAKRCLQQCVVQGLIDHVAVWQDPPRLPPDATPEQRAANRGGYRCAELKGQLALVHSASNILHVSPRPKLLVYNQLIHEGRAMLQICHPLQDTELSTSDSPLIHHTFLQLPAPAYDSRRDAVMGWSRPVYSPLQLPLQAVERPLLRTKSGQNVAISPQEQQQQLYECFASALIAGRVMPRLKRFASALCVTPEGMLAGSRSGTFAVRAFVTELAKKDIASRAELVKLWKAEPKYLLGEYIALLRSYNYETLQDVRDMWPPI</sequence>
<accession>U6L228</accession>
<dbReference type="InterPro" id="IPR014001">
    <property type="entry name" value="Helicase_ATP-bd"/>
</dbReference>
<dbReference type="OMA" id="NIWPPLD"/>
<feature type="region of interest" description="Disordered" evidence="5">
    <location>
        <begin position="1306"/>
        <end position="1329"/>
    </location>
</feature>
<dbReference type="SMART" id="SM00847">
    <property type="entry name" value="HA2"/>
    <property type="match status" value="1"/>
</dbReference>
<evidence type="ECO:0000256" key="2">
    <source>
        <dbReference type="ARBA" id="ARBA00022801"/>
    </source>
</evidence>
<dbReference type="OrthoDB" id="10253254at2759"/>
<feature type="compositionally biased region" description="Basic residues" evidence="5">
    <location>
        <begin position="855"/>
        <end position="864"/>
    </location>
</feature>
<evidence type="ECO:0000259" key="6">
    <source>
        <dbReference type="PROSITE" id="PS51192"/>
    </source>
</evidence>
<dbReference type="Gene3D" id="3.40.50.300">
    <property type="entry name" value="P-loop containing nucleotide triphosphate hydrolases"/>
    <property type="match status" value="3"/>
</dbReference>
<evidence type="ECO:0000256" key="1">
    <source>
        <dbReference type="ARBA" id="ARBA00022741"/>
    </source>
</evidence>
<dbReference type="InterPro" id="IPR001650">
    <property type="entry name" value="Helicase_C-like"/>
</dbReference>
<dbReference type="Proteomes" id="UP000030747">
    <property type="component" value="Unassembled WGS sequence"/>
</dbReference>
<feature type="compositionally biased region" description="Basic and acidic residues" evidence="5">
    <location>
        <begin position="252"/>
        <end position="285"/>
    </location>
</feature>
<feature type="region of interest" description="Disordered" evidence="5">
    <location>
        <begin position="226"/>
        <end position="358"/>
    </location>
</feature>
<dbReference type="PANTHER" id="PTHR18934:SF99">
    <property type="entry name" value="ATP-DEPENDENT RNA HELICASE DHX37-RELATED"/>
    <property type="match status" value="1"/>
</dbReference>
<dbReference type="PANTHER" id="PTHR18934">
    <property type="entry name" value="ATP-DEPENDENT RNA HELICASE"/>
    <property type="match status" value="1"/>
</dbReference>
<evidence type="ECO:0000256" key="5">
    <source>
        <dbReference type="SAM" id="MobiDB-lite"/>
    </source>
</evidence>
<feature type="domain" description="Helicase C-terminal" evidence="7">
    <location>
        <begin position="1020"/>
        <end position="1194"/>
    </location>
</feature>
<evidence type="ECO:0000259" key="7">
    <source>
        <dbReference type="PROSITE" id="PS51194"/>
    </source>
</evidence>
<dbReference type="VEuPathDB" id="ToxoDB:ETH2_1000300"/>
<proteinExistence type="predicted"/>
<dbReference type="VEuPathDB" id="ToxoDB:ETH_00033245"/>
<dbReference type="InterPro" id="IPR007502">
    <property type="entry name" value="Helicase-assoc_dom"/>
</dbReference>
<dbReference type="GO" id="GO:0005524">
    <property type="term" value="F:ATP binding"/>
    <property type="evidence" value="ECO:0007669"/>
    <property type="project" value="UniProtKB-KW"/>
</dbReference>
<reference evidence="8" key="2">
    <citation type="submission" date="2013-10" db="EMBL/GenBank/DDBJ databases">
        <authorList>
            <person name="Aslett M."/>
        </authorList>
    </citation>
    <scope>NUCLEOTIDE SEQUENCE [LARGE SCALE GENOMIC DNA]</scope>
    <source>
        <strain evidence="8">Houghton</strain>
    </source>
</reference>
<evidence type="ECO:0000256" key="3">
    <source>
        <dbReference type="ARBA" id="ARBA00022806"/>
    </source>
</evidence>
<feature type="region of interest" description="Disordered" evidence="5">
    <location>
        <begin position="425"/>
        <end position="461"/>
    </location>
</feature>
<keyword evidence="1" id="KW-0547">Nucleotide-binding</keyword>
<dbReference type="RefSeq" id="XP_013233404.1">
    <property type="nucleotide sequence ID" value="XM_013377950.1"/>
</dbReference>
<evidence type="ECO:0000256" key="4">
    <source>
        <dbReference type="ARBA" id="ARBA00022840"/>
    </source>
</evidence>
<dbReference type="GO" id="GO:0000462">
    <property type="term" value="P:maturation of SSU-rRNA from tricistronic rRNA transcript (SSU-rRNA, 5.8S rRNA, LSU-rRNA)"/>
    <property type="evidence" value="ECO:0007669"/>
    <property type="project" value="TreeGrafter"/>
</dbReference>
<keyword evidence="2" id="KW-0378">Hydrolase</keyword>
<dbReference type="SMART" id="SM00487">
    <property type="entry name" value="DEXDc"/>
    <property type="match status" value="1"/>
</dbReference>
<dbReference type="GeneID" id="25255715"/>